<feature type="domain" description="DUF3048" evidence="2">
    <location>
        <begin position="87"/>
        <end position="240"/>
    </location>
</feature>
<dbReference type="AlphaFoldDB" id="A0AB35XYN7"/>
<dbReference type="SUPFAM" id="SSF159774">
    <property type="entry name" value="YerB-like"/>
    <property type="match status" value="1"/>
</dbReference>
<gene>
    <name evidence="4" type="ORF">WF787_01125</name>
</gene>
<dbReference type="RefSeq" id="WP_337678621.1">
    <property type="nucleotide sequence ID" value="NZ_JBBFKB010000038.1"/>
</dbReference>
<keyword evidence="1" id="KW-0732">Signal</keyword>
<dbReference type="Pfam" id="PF11258">
    <property type="entry name" value="DUF3048"/>
    <property type="match status" value="1"/>
</dbReference>
<comment type="caution">
    <text evidence="4">The sequence shown here is derived from an EMBL/GenBank/DDBJ whole genome shotgun (WGS) entry which is preliminary data.</text>
</comment>
<proteinExistence type="predicted"/>
<dbReference type="Proteomes" id="UP001379600">
    <property type="component" value="Unassembled WGS sequence"/>
</dbReference>
<protein>
    <submittedName>
        <fullName evidence="4">DUF3048 domain-containing protein</fullName>
    </submittedName>
</protein>
<evidence type="ECO:0000256" key="1">
    <source>
        <dbReference type="SAM" id="SignalP"/>
    </source>
</evidence>
<dbReference type="InterPro" id="IPR006311">
    <property type="entry name" value="TAT_signal"/>
</dbReference>
<dbReference type="InterPro" id="IPR021416">
    <property type="entry name" value="DUF3048_N"/>
</dbReference>
<feature type="signal peptide" evidence="1">
    <location>
        <begin position="1"/>
        <end position="26"/>
    </location>
</feature>
<dbReference type="EMBL" id="JBBFKC010000001">
    <property type="protein sequence ID" value="MEJ3689829.1"/>
    <property type="molecule type" value="Genomic_DNA"/>
</dbReference>
<evidence type="ECO:0000259" key="3">
    <source>
        <dbReference type="Pfam" id="PF17479"/>
    </source>
</evidence>
<feature type="domain" description="DUF3048" evidence="3">
    <location>
        <begin position="277"/>
        <end position="392"/>
    </location>
</feature>
<feature type="chain" id="PRO_5044186891" evidence="1">
    <location>
        <begin position="27"/>
        <end position="407"/>
    </location>
</feature>
<sequence>MKITRRTVLRLTGAAAASLALSSCSASGSAILGSNFSSWIQQTLGISSSGAASSAASSEDMAASSLAAGEQPAASLAALPAYDADPLTGEAKRSNGRIVGVMVNNISNTSRQNARPQRGLSSADLLIECKVEGGITRFCAVFHDADSIPEIGPLRSGRDQFLQLLMPYQALYYHDGESAACTKFINVYNYSGLNIGGKSYFNTPTHPHVAHRDSRGRDVAYEHTEFTSGKEIRQAASNAGIGLKYDYDATFFRFADYRTGEENAMQGAASGRTVSITHSDHYKTSFRYDPQSRTYKMQMYSRISGKFENTVDELNAKQLSFDNLLVCFAPIERYSGDSGDVQQVSYISGGDAYYFSRGAVQHVRWEKASPEHPLLVYDKTGAQMLFNRGKTYLAIVDDDEWSNFSYQ</sequence>
<reference evidence="4 5" key="1">
    <citation type="submission" date="2024-03" db="EMBL/GenBank/DDBJ databases">
        <authorList>
            <person name="Plomp N."/>
            <person name="Harmsen H.J."/>
        </authorList>
    </citation>
    <scope>NUCLEOTIDE SEQUENCE [LARGE SCALE GENOMIC DNA]</scope>
    <source>
        <strain evidence="4 5">HTF-76H</strain>
    </source>
</reference>
<dbReference type="Gene3D" id="3.50.90.10">
    <property type="entry name" value="YerB-like"/>
    <property type="match status" value="1"/>
</dbReference>
<organism evidence="4 5">
    <name type="scientific">Faecalibacterium taiwanense</name>
    <dbReference type="NCBI Taxonomy" id="3030638"/>
    <lineage>
        <taxon>Bacteria</taxon>
        <taxon>Bacillati</taxon>
        <taxon>Bacillota</taxon>
        <taxon>Clostridia</taxon>
        <taxon>Eubacteriales</taxon>
        <taxon>Oscillospiraceae</taxon>
        <taxon>Faecalibacterium</taxon>
    </lineage>
</organism>
<evidence type="ECO:0000313" key="5">
    <source>
        <dbReference type="Proteomes" id="UP001379600"/>
    </source>
</evidence>
<dbReference type="Pfam" id="PF17479">
    <property type="entry name" value="DUF3048_C"/>
    <property type="match status" value="1"/>
</dbReference>
<accession>A0AB35XYN7</accession>
<evidence type="ECO:0000313" key="4">
    <source>
        <dbReference type="EMBL" id="MEJ3689829.1"/>
    </source>
</evidence>
<keyword evidence="5" id="KW-1185">Reference proteome</keyword>
<evidence type="ECO:0000259" key="2">
    <source>
        <dbReference type="Pfam" id="PF11258"/>
    </source>
</evidence>
<name>A0AB35XYN7_9FIRM</name>
<dbReference type="PROSITE" id="PS51318">
    <property type="entry name" value="TAT"/>
    <property type="match status" value="1"/>
</dbReference>
<dbReference type="InterPro" id="IPR023158">
    <property type="entry name" value="YerB-like_sf"/>
</dbReference>
<dbReference type="InterPro" id="IPR035328">
    <property type="entry name" value="DUF3048_C"/>
</dbReference>
<dbReference type="PROSITE" id="PS51257">
    <property type="entry name" value="PROKAR_LIPOPROTEIN"/>
    <property type="match status" value="1"/>
</dbReference>